<keyword evidence="2" id="KW-1133">Transmembrane helix</keyword>
<feature type="transmembrane region" description="Helical" evidence="2">
    <location>
        <begin position="64"/>
        <end position="85"/>
    </location>
</feature>
<feature type="compositionally biased region" description="Low complexity" evidence="1">
    <location>
        <begin position="11"/>
        <end position="26"/>
    </location>
</feature>
<feature type="region of interest" description="Disordered" evidence="1">
    <location>
        <begin position="1"/>
        <end position="26"/>
    </location>
</feature>
<reference evidence="3" key="2">
    <citation type="journal article" date="2022" name="Res Sq">
        <title>Comparative Genomics Reveals Insights into the Divergent Evolution of Astigmatic Mites and Household Pest Adaptations.</title>
        <authorList>
            <person name="Xiong Q."/>
            <person name="Wan A.T.-Y."/>
            <person name="Liu X.-Y."/>
            <person name="Fung C.S.-H."/>
            <person name="Xiao X."/>
            <person name="Malainual N."/>
            <person name="Hou J."/>
            <person name="Wang L."/>
            <person name="Wang M."/>
            <person name="Yang K."/>
            <person name="Cui Y."/>
            <person name="Leung E."/>
            <person name="Nong W."/>
            <person name="Shin S.-K."/>
            <person name="Au S."/>
            <person name="Jeong K.Y."/>
            <person name="Chew F.T."/>
            <person name="Hui J."/>
            <person name="Leung T.F."/>
            <person name="Tungtrongchitr A."/>
            <person name="Zhong N."/>
            <person name="Liu Z."/>
            <person name="Tsui S."/>
        </authorList>
    </citation>
    <scope>NUCLEOTIDE SEQUENCE</scope>
    <source>
        <strain evidence="3">Derf</strain>
        <tissue evidence="3">Whole organism</tissue>
    </source>
</reference>
<feature type="compositionally biased region" description="Basic residues" evidence="1">
    <location>
        <begin position="1"/>
        <end position="10"/>
    </location>
</feature>
<name>A0A922I283_DERFA</name>
<evidence type="ECO:0000256" key="2">
    <source>
        <dbReference type="SAM" id="Phobius"/>
    </source>
</evidence>
<evidence type="ECO:0000256" key="1">
    <source>
        <dbReference type="SAM" id="MobiDB-lite"/>
    </source>
</evidence>
<dbReference type="Gene3D" id="1.25.40.10">
    <property type="entry name" value="Tetratricopeptide repeat domain"/>
    <property type="match status" value="1"/>
</dbReference>
<evidence type="ECO:0000313" key="3">
    <source>
        <dbReference type="EMBL" id="KAH9518119.1"/>
    </source>
</evidence>
<organism evidence="3 4">
    <name type="scientific">Dermatophagoides farinae</name>
    <name type="common">American house dust mite</name>
    <dbReference type="NCBI Taxonomy" id="6954"/>
    <lineage>
        <taxon>Eukaryota</taxon>
        <taxon>Metazoa</taxon>
        <taxon>Ecdysozoa</taxon>
        <taxon>Arthropoda</taxon>
        <taxon>Chelicerata</taxon>
        <taxon>Arachnida</taxon>
        <taxon>Acari</taxon>
        <taxon>Acariformes</taxon>
        <taxon>Sarcoptiformes</taxon>
        <taxon>Astigmata</taxon>
        <taxon>Psoroptidia</taxon>
        <taxon>Analgoidea</taxon>
        <taxon>Pyroglyphidae</taxon>
        <taxon>Dermatophagoidinae</taxon>
        <taxon>Dermatophagoides</taxon>
    </lineage>
</organism>
<dbReference type="AlphaFoldDB" id="A0A922I283"/>
<reference evidence="3" key="1">
    <citation type="submission" date="2013-05" db="EMBL/GenBank/DDBJ databases">
        <authorList>
            <person name="Yim A.K.Y."/>
            <person name="Chan T.F."/>
            <person name="Ji K.M."/>
            <person name="Liu X.Y."/>
            <person name="Zhou J.W."/>
            <person name="Li R.Q."/>
            <person name="Yang K.Y."/>
            <person name="Li J."/>
            <person name="Li M."/>
            <person name="Law P.T.W."/>
            <person name="Wu Y.L."/>
            <person name="Cai Z.L."/>
            <person name="Qin H."/>
            <person name="Bao Y."/>
            <person name="Leung R.K.K."/>
            <person name="Ng P.K.S."/>
            <person name="Zou J."/>
            <person name="Zhong X.J."/>
            <person name="Ran P.X."/>
            <person name="Zhong N.S."/>
            <person name="Liu Z.G."/>
            <person name="Tsui S.K.W."/>
        </authorList>
    </citation>
    <scope>NUCLEOTIDE SEQUENCE</scope>
    <source>
        <strain evidence="3">Derf</strain>
        <tissue evidence="3">Whole organism</tissue>
    </source>
</reference>
<accession>A0A922I283</accession>
<protein>
    <submittedName>
        <fullName evidence="3">Uncharacterized protein</fullName>
    </submittedName>
</protein>
<proteinExistence type="predicted"/>
<dbReference type="EMBL" id="ASGP02000003">
    <property type="protein sequence ID" value="KAH9518119.1"/>
    <property type="molecule type" value="Genomic_DNA"/>
</dbReference>
<keyword evidence="2" id="KW-0812">Transmembrane</keyword>
<evidence type="ECO:0000313" key="4">
    <source>
        <dbReference type="Proteomes" id="UP000790347"/>
    </source>
</evidence>
<comment type="caution">
    <text evidence="3">The sequence shown here is derived from an EMBL/GenBank/DDBJ whole genome shotgun (WGS) entry which is preliminary data.</text>
</comment>
<keyword evidence="4" id="KW-1185">Reference proteome</keyword>
<keyword evidence="2" id="KW-0472">Membrane</keyword>
<dbReference type="SUPFAM" id="SSF81901">
    <property type="entry name" value="HCP-like"/>
    <property type="match status" value="1"/>
</dbReference>
<dbReference type="Proteomes" id="UP000790347">
    <property type="component" value="Unassembled WGS sequence"/>
</dbReference>
<sequence>MPRRLRRRKSSISITSSSDDNQQQSSSTFLLPLDERDESWTIGKQIWMFNSIGNRKQSESWRSIIIQMSLIMATIIFCFYTYFWFEHFHYYLTRFYAHHVDDHHAQHVLGHKLIRNRSHAEAFHWFRKSADHGHPHSAYNLAVGHLSGYRTDVKQGEVRQLLRFAAKNGVQEARELLRGLCREKPKYCDL</sequence>
<gene>
    <name evidence="3" type="ORF">DERF_008716</name>
</gene>
<dbReference type="InterPro" id="IPR011990">
    <property type="entry name" value="TPR-like_helical_dom_sf"/>
</dbReference>